<sequence>MGSISTSFTGFARSVADSCLGSYHHPDDSRSKLLLVVSRSIFALLRGSPYLVLNRLDSPPPSFSNTSPASSGSEVTTSRQGFFGSNSHQTYLTPPPPSPSSAMPLPVSPLSHSSPENPPCWLNPCFIISEKSSDLS</sequence>
<feature type="compositionally biased region" description="Polar residues" evidence="1">
    <location>
        <begin position="63"/>
        <end position="92"/>
    </location>
</feature>
<evidence type="ECO:0000313" key="2">
    <source>
        <dbReference type="EMBL" id="CAF2110579.1"/>
    </source>
</evidence>
<dbReference type="AlphaFoldDB" id="A0A816V831"/>
<organism evidence="2">
    <name type="scientific">Brassica napus</name>
    <name type="common">Rape</name>
    <dbReference type="NCBI Taxonomy" id="3708"/>
    <lineage>
        <taxon>Eukaryota</taxon>
        <taxon>Viridiplantae</taxon>
        <taxon>Streptophyta</taxon>
        <taxon>Embryophyta</taxon>
        <taxon>Tracheophyta</taxon>
        <taxon>Spermatophyta</taxon>
        <taxon>Magnoliopsida</taxon>
        <taxon>eudicotyledons</taxon>
        <taxon>Gunneridae</taxon>
        <taxon>Pentapetalae</taxon>
        <taxon>rosids</taxon>
        <taxon>malvids</taxon>
        <taxon>Brassicales</taxon>
        <taxon>Brassicaceae</taxon>
        <taxon>Brassiceae</taxon>
        <taxon>Brassica</taxon>
    </lineage>
</organism>
<protein>
    <submittedName>
        <fullName evidence="2">(rape) hypothetical protein</fullName>
    </submittedName>
</protein>
<accession>A0A816V831</accession>
<name>A0A816V831_BRANA</name>
<feature type="compositionally biased region" description="Low complexity" evidence="1">
    <location>
        <begin position="100"/>
        <end position="115"/>
    </location>
</feature>
<dbReference type="Proteomes" id="UP001295469">
    <property type="component" value="Chromosome C08"/>
</dbReference>
<reference evidence="2" key="1">
    <citation type="submission" date="2021-01" db="EMBL/GenBank/DDBJ databases">
        <authorList>
            <consortium name="Genoscope - CEA"/>
            <person name="William W."/>
        </authorList>
    </citation>
    <scope>NUCLEOTIDE SEQUENCE</scope>
</reference>
<proteinExistence type="predicted"/>
<dbReference type="EMBL" id="HG994372">
    <property type="protein sequence ID" value="CAF2110579.1"/>
    <property type="molecule type" value="Genomic_DNA"/>
</dbReference>
<dbReference type="Gramene" id="CDY05927">
    <property type="protein sequence ID" value="CDY05927"/>
    <property type="gene ID" value="GSBRNA2T00121742001"/>
</dbReference>
<evidence type="ECO:0000256" key="1">
    <source>
        <dbReference type="SAM" id="MobiDB-lite"/>
    </source>
</evidence>
<gene>
    <name evidence="2" type="ORF">DARMORV10_C08P24380.1</name>
</gene>
<feature type="region of interest" description="Disordered" evidence="1">
    <location>
        <begin position="57"/>
        <end position="116"/>
    </location>
</feature>